<accession>A0A0K2T682</accession>
<proteinExistence type="predicted"/>
<sequence length="49" mass="5663">MNKVFMGLKNTSLIAFTIYGSHTNAQQREAFKRNKYIFLNCVLSCTVLF</sequence>
<dbReference type="AlphaFoldDB" id="A0A0K2T682"/>
<dbReference type="EMBL" id="HACA01003590">
    <property type="protein sequence ID" value="CDW20951.1"/>
    <property type="molecule type" value="Transcribed_RNA"/>
</dbReference>
<organism evidence="1">
    <name type="scientific">Lepeophtheirus salmonis</name>
    <name type="common">Salmon louse</name>
    <name type="synonym">Caligus salmonis</name>
    <dbReference type="NCBI Taxonomy" id="72036"/>
    <lineage>
        <taxon>Eukaryota</taxon>
        <taxon>Metazoa</taxon>
        <taxon>Ecdysozoa</taxon>
        <taxon>Arthropoda</taxon>
        <taxon>Crustacea</taxon>
        <taxon>Multicrustacea</taxon>
        <taxon>Hexanauplia</taxon>
        <taxon>Copepoda</taxon>
        <taxon>Siphonostomatoida</taxon>
        <taxon>Caligidae</taxon>
        <taxon>Lepeophtheirus</taxon>
    </lineage>
</organism>
<reference evidence="1" key="1">
    <citation type="submission" date="2014-05" db="EMBL/GenBank/DDBJ databases">
        <authorList>
            <person name="Chronopoulou M."/>
        </authorList>
    </citation>
    <scope>NUCLEOTIDE SEQUENCE</scope>
    <source>
        <tissue evidence="1">Whole organism</tissue>
    </source>
</reference>
<protein>
    <submittedName>
        <fullName evidence="1">Uncharacterized protein</fullName>
    </submittedName>
</protein>
<name>A0A0K2T682_LEPSM</name>
<evidence type="ECO:0000313" key="1">
    <source>
        <dbReference type="EMBL" id="CDW20951.1"/>
    </source>
</evidence>